<protein>
    <submittedName>
        <fullName evidence="6">Penicillin acylase family protein</fullName>
    </submittedName>
</protein>
<dbReference type="InterPro" id="IPR000421">
    <property type="entry name" value="FA58C"/>
</dbReference>
<keyword evidence="3" id="KW-0865">Zymogen</keyword>
<comment type="similarity">
    <text evidence="1">Belongs to the peptidase S45 family.</text>
</comment>
<dbReference type="InterPro" id="IPR008979">
    <property type="entry name" value="Galactose-bd-like_sf"/>
</dbReference>
<dbReference type="Pfam" id="PF01804">
    <property type="entry name" value="Penicil_amidase"/>
    <property type="match status" value="1"/>
</dbReference>
<dbReference type="Gene3D" id="2.60.120.260">
    <property type="entry name" value="Galactose-binding domain-like"/>
    <property type="match status" value="1"/>
</dbReference>
<evidence type="ECO:0000259" key="5">
    <source>
        <dbReference type="PROSITE" id="PS50022"/>
    </source>
</evidence>
<dbReference type="InterPro" id="IPR002692">
    <property type="entry name" value="S45"/>
</dbReference>
<keyword evidence="2" id="KW-0378">Hydrolase</keyword>
<feature type="chain" id="PRO_5047280467" evidence="4">
    <location>
        <begin position="30"/>
        <end position="1061"/>
    </location>
</feature>
<accession>A0ABP7J4A7</accession>
<keyword evidence="4" id="KW-0732">Signal</keyword>
<gene>
    <name evidence="6" type="ORF">GCM10022226_63500</name>
</gene>
<dbReference type="EMBL" id="BAAAZR010000032">
    <property type="protein sequence ID" value="GAA3833411.1"/>
    <property type="molecule type" value="Genomic_DNA"/>
</dbReference>
<evidence type="ECO:0000313" key="6">
    <source>
        <dbReference type="EMBL" id="GAA3833411.1"/>
    </source>
</evidence>
<dbReference type="SUPFAM" id="SSF49785">
    <property type="entry name" value="Galactose-binding domain-like"/>
    <property type="match status" value="1"/>
</dbReference>
<dbReference type="Pfam" id="PF00754">
    <property type="entry name" value="F5_F8_type_C"/>
    <property type="match status" value="1"/>
</dbReference>
<dbReference type="Gene3D" id="2.30.120.10">
    <property type="match status" value="1"/>
</dbReference>
<dbReference type="InterPro" id="IPR043147">
    <property type="entry name" value="Penicillin_amidase_A-knob"/>
</dbReference>
<dbReference type="InterPro" id="IPR043146">
    <property type="entry name" value="Penicillin_amidase_N_B-knob"/>
</dbReference>
<dbReference type="Gene3D" id="1.10.1400.10">
    <property type="match status" value="1"/>
</dbReference>
<dbReference type="PANTHER" id="PTHR34218">
    <property type="entry name" value="PEPTIDASE S45 PENICILLIN AMIDASE"/>
    <property type="match status" value="1"/>
</dbReference>
<dbReference type="Proteomes" id="UP001500888">
    <property type="component" value="Unassembled WGS sequence"/>
</dbReference>
<dbReference type="SMART" id="SM00231">
    <property type="entry name" value="FA58C"/>
    <property type="match status" value="1"/>
</dbReference>
<dbReference type="InterPro" id="IPR029055">
    <property type="entry name" value="Ntn_hydrolases_N"/>
</dbReference>
<keyword evidence="7" id="KW-1185">Reference proteome</keyword>
<reference evidence="7" key="1">
    <citation type="journal article" date="2019" name="Int. J. Syst. Evol. Microbiol.">
        <title>The Global Catalogue of Microorganisms (GCM) 10K type strain sequencing project: providing services to taxonomists for standard genome sequencing and annotation.</title>
        <authorList>
            <consortium name="The Broad Institute Genomics Platform"/>
            <consortium name="The Broad Institute Genome Sequencing Center for Infectious Disease"/>
            <person name="Wu L."/>
            <person name="Ma J."/>
        </authorList>
    </citation>
    <scope>NUCLEOTIDE SEQUENCE [LARGE SCALE GENOMIC DNA]</scope>
    <source>
        <strain evidence="7">JCM 16908</strain>
    </source>
</reference>
<dbReference type="Gene3D" id="3.60.20.10">
    <property type="entry name" value="Glutamine Phosphoribosylpyrophosphate, subunit 1, domain 1"/>
    <property type="match status" value="1"/>
</dbReference>
<name>A0ABP7J4A7_9ACTN</name>
<feature type="signal peptide" evidence="4">
    <location>
        <begin position="1"/>
        <end position="29"/>
    </location>
</feature>
<evidence type="ECO:0000256" key="2">
    <source>
        <dbReference type="ARBA" id="ARBA00022801"/>
    </source>
</evidence>
<proteinExistence type="inferred from homology"/>
<evidence type="ECO:0000256" key="3">
    <source>
        <dbReference type="ARBA" id="ARBA00023145"/>
    </source>
</evidence>
<evidence type="ECO:0000313" key="7">
    <source>
        <dbReference type="Proteomes" id="UP001500888"/>
    </source>
</evidence>
<organism evidence="6 7">
    <name type="scientific">Sphaerisporangium flaviroseum</name>
    <dbReference type="NCBI Taxonomy" id="509199"/>
    <lineage>
        <taxon>Bacteria</taxon>
        <taxon>Bacillati</taxon>
        <taxon>Actinomycetota</taxon>
        <taxon>Actinomycetes</taxon>
        <taxon>Streptosporangiales</taxon>
        <taxon>Streptosporangiaceae</taxon>
        <taxon>Sphaerisporangium</taxon>
    </lineage>
</organism>
<sequence>MHARLRRTITVASALVILALASPVVPASAATYTADDYCLGECADVLPPGQNGNATLVEILANQSLGTMPRHSNDQLGKYADLISGYTGLTEDQISTFFNDGSFGVPAGQVESTVSPRSDVTIVRDRATGVPHITGTTREGTMFGAGYAGAQDRLWLMDLMRHVGRGELTPFAGGAPGNRALEQSVWRNSPYTEADLQAQITRLRSAGARGAQLYDDVEDYIAGINAYIDHCMANRNCPGEYVLTGHLDAITNAGGPQDFTMTDLIAVAGVIGGLFGGGGGAEMQSALVRVAARAKYGTAAGDQVWSAFRSQNDPETTLTLHNGQSFPFGNAPAATGIVLPDAATTAPVDITQNESGSATTATSSSKGVLDGLTVDNSKPGMSNAVVISAAKSKSGHPIAVFGPQTGYFAPQLLMLEELSGPGIRARGAAFAGLNLYVLLGRGTDYAWSATSSAQDITDTYALQLCDPAGGTVTTASDHYLYHGTCTAMETLRKTNSWKPNTADSTARGSYDLVIQRTKYGLVTWRGTVNGQPTAFATLRSTYQHEADSAVGFQMFNDPAQMGDAAAFRNSASSIGFAFNWFYVNSSDSAYFMSGNNPVRSAVSDPNLPMTADAAHEWAGYEPTTNTATYAAPTTHPQTVDQDYLVSWNNKQAKDYGAADGNFSFGPVHRVDLLDAPVKAALAGSGKLDRAGTVKIMAEAATTDLRGKEVLPHLLRVINSAPVSDPALASAVSGLSAWASGGARRLETSPGSRTYANADAIRAFDAWWPRLVQAQFKPGLGDGLYQSLVNALQINESPSGHQQGDLSNLPSSASEAQAHKGSAFQYGWWGYVSKDVRAVLGDAVQGPLRAKYCGGGTVAGCRTVLLNSLSAALAEPATTTYPADDVCAAGDQWCADAIRHSPLGGIKQSLISWQNRPTYQQVVSFPAHRGDTITNLAAGRTASASSSQLFLLYPASKAVDGDPTTRWSSASSDNQYIQVDLGSSKTVARTVLRWEAAYGAAYRIQTSADGSTWTTVYSTTTGNGGVDNVTFTPTTARYVRMQGVTRGTSYGYSLYELEVYPR</sequence>
<dbReference type="PANTHER" id="PTHR34218:SF4">
    <property type="entry name" value="ACYL-HOMOSERINE LACTONE ACYLASE QUIP"/>
    <property type="match status" value="1"/>
</dbReference>
<comment type="caution">
    <text evidence="6">The sequence shown here is derived from an EMBL/GenBank/DDBJ whole genome shotgun (WGS) entry which is preliminary data.</text>
</comment>
<dbReference type="RefSeq" id="WP_344948639.1">
    <property type="nucleotide sequence ID" value="NZ_BAAAZR010000032.1"/>
</dbReference>
<dbReference type="PROSITE" id="PS50022">
    <property type="entry name" value="FA58C_3"/>
    <property type="match status" value="1"/>
</dbReference>
<dbReference type="SUPFAM" id="SSF56235">
    <property type="entry name" value="N-terminal nucleophile aminohydrolases (Ntn hydrolases)"/>
    <property type="match status" value="1"/>
</dbReference>
<evidence type="ECO:0000256" key="4">
    <source>
        <dbReference type="SAM" id="SignalP"/>
    </source>
</evidence>
<dbReference type="Gene3D" id="1.10.439.10">
    <property type="entry name" value="Penicillin Amidohydrolase, domain 1"/>
    <property type="match status" value="1"/>
</dbReference>
<evidence type="ECO:0000256" key="1">
    <source>
        <dbReference type="ARBA" id="ARBA00006586"/>
    </source>
</evidence>
<dbReference type="InterPro" id="IPR023343">
    <property type="entry name" value="Penicillin_amidase_dom1"/>
</dbReference>
<feature type="domain" description="F5/8 type C" evidence="5">
    <location>
        <begin position="923"/>
        <end position="1061"/>
    </location>
</feature>